<dbReference type="GO" id="GO:0046872">
    <property type="term" value="F:metal ion binding"/>
    <property type="evidence" value="ECO:0007669"/>
    <property type="project" value="UniProtKB-KW"/>
</dbReference>
<keyword evidence="3" id="KW-0862">Zinc</keyword>
<dbReference type="Proteomes" id="UP001149813">
    <property type="component" value="Unassembled WGS sequence"/>
</dbReference>
<dbReference type="EMBL" id="JANBOJ010000241">
    <property type="protein sequence ID" value="KAJ1720608.1"/>
    <property type="molecule type" value="Genomic_DNA"/>
</dbReference>
<evidence type="ECO:0000313" key="5">
    <source>
        <dbReference type="EMBL" id="KAJ1720608.1"/>
    </source>
</evidence>
<accession>A0A9W7XY83</accession>
<evidence type="ECO:0000256" key="3">
    <source>
        <dbReference type="ARBA" id="ARBA00022833"/>
    </source>
</evidence>
<evidence type="ECO:0000313" key="6">
    <source>
        <dbReference type="Proteomes" id="UP001149813"/>
    </source>
</evidence>
<dbReference type="PANTHER" id="PTHR28620">
    <property type="entry name" value="CENTROMERE PROTEIN V"/>
    <property type="match status" value="1"/>
</dbReference>
<evidence type="ECO:0000259" key="4">
    <source>
        <dbReference type="PROSITE" id="PS51891"/>
    </source>
</evidence>
<proteinExistence type="inferred from homology"/>
<dbReference type="OrthoDB" id="2993351at2759"/>
<name>A0A9W7XY83_9FUNG</name>
<dbReference type="PROSITE" id="PS51891">
    <property type="entry name" value="CENP_V_GFA"/>
    <property type="match status" value="1"/>
</dbReference>
<feature type="domain" description="CENP-V/GFA" evidence="4">
    <location>
        <begin position="7"/>
        <end position="119"/>
    </location>
</feature>
<comment type="similarity">
    <text evidence="1">Belongs to the Gfa family.</text>
</comment>
<evidence type="ECO:0000256" key="1">
    <source>
        <dbReference type="ARBA" id="ARBA00005495"/>
    </source>
</evidence>
<gene>
    <name evidence="5" type="ORF">LPJ53_004772</name>
</gene>
<reference evidence="5" key="1">
    <citation type="submission" date="2022-07" db="EMBL/GenBank/DDBJ databases">
        <title>Phylogenomic reconstructions and comparative analyses of Kickxellomycotina fungi.</title>
        <authorList>
            <person name="Reynolds N.K."/>
            <person name="Stajich J.E."/>
            <person name="Barry K."/>
            <person name="Grigoriev I.V."/>
            <person name="Crous P."/>
            <person name="Smith M.E."/>
        </authorList>
    </citation>
    <scope>NUCLEOTIDE SEQUENCE</scope>
    <source>
        <strain evidence="5">NBRC 32514</strain>
    </source>
</reference>
<dbReference type="SUPFAM" id="SSF51316">
    <property type="entry name" value="Mss4-like"/>
    <property type="match status" value="1"/>
</dbReference>
<dbReference type="GO" id="GO:0016846">
    <property type="term" value="F:carbon-sulfur lyase activity"/>
    <property type="evidence" value="ECO:0007669"/>
    <property type="project" value="InterPro"/>
</dbReference>
<organism evidence="5 6">
    <name type="scientific">Coemansia erecta</name>
    <dbReference type="NCBI Taxonomy" id="147472"/>
    <lineage>
        <taxon>Eukaryota</taxon>
        <taxon>Fungi</taxon>
        <taxon>Fungi incertae sedis</taxon>
        <taxon>Zoopagomycota</taxon>
        <taxon>Kickxellomycotina</taxon>
        <taxon>Kickxellomycetes</taxon>
        <taxon>Kickxellales</taxon>
        <taxon>Kickxellaceae</taxon>
        <taxon>Coemansia</taxon>
    </lineage>
</organism>
<dbReference type="PANTHER" id="PTHR28620:SF1">
    <property type="entry name" value="CENP-V_GFA DOMAIN-CONTAINING PROTEIN"/>
    <property type="match status" value="1"/>
</dbReference>
<dbReference type="InterPro" id="IPR006913">
    <property type="entry name" value="CENP-V/GFA"/>
</dbReference>
<dbReference type="InterPro" id="IPR011057">
    <property type="entry name" value="Mss4-like_sf"/>
</dbReference>
<keyword evidence="6" id="KW-1185">Reference proteome</keyword>
<dbReference type="Gene3D" id="2.170.150.70">
    <property type="match status" value="1"/>
</dbReference>
<evidence type="ECO:0000256" key="2">
    <source>
        <dbReference type="ARBA" id="ARBA00022723"/>
    </source>
</evidence>
<protein>
    <recommendedName>
        <fullName evidence="4">CENP-V/GFA domain-containing protein</fullName>
    </recommendedName>
</protein>
<keyword evidence="2" id="KW-0479">Metal-binding</keyword>
<dbReference type="AlphaFoldDB" id="A0A9W7XY83"/>
<sequence>MSELATHKGQCHCGAVSWEIQAPRTMRLDECNCSICNMHGFQHLIVPKSRFTLLSGKDNITTYTFNSHIAQHYFCKTCGIESYYIPRSNPDGYSINFRCLDRANVDEFEIVPFDGVNWEQNAGKLAELSKE</sequence>
<comment type="caution">
    <text evidence="5">The sequence shown here is derived from an EMBL/GenBank/DDBJ whole genome shotgun (WGS) entry which is preliminary data.</text>
</comment>
<dbReference type="InterPro" id="IPR052355">
    <property type="entry name" value="CENP-V-like"/>
</dbReference>
<dbReference type="Pfam" id="PF04828">
    <property type="entry name" value="GFA"/>
    <property type="match status" value="1"/>
</dbReference>